<evidence type="ECO:0000313" key="1">
    <source>
        <dbReference type="EMBL" id="RDH81516.1"/>
    </source>
</evidence>
<dbReference type="AlphaFoldDB" id="A0A370DBF7"/>
<keyword evidence="2" id="KW-1185">Reference proteome</keyword>
<sequence length="139" mass="16147">MFGNDRNQLRKMYKTAWEKFQQQTILTPLEIQITDVIKEHPEYHDFVLQLDKDFLPESGETNPFLHMGLHLGLREQLATNRPQGITDIYQRLIKIKGSAHDAEHSMIECLAEAMWSSQANNTPPDEAKYLLSLKKLLQI</sequence>
<evidence type="ECO:0000313" key="2">
    <source>
        <dbReference type="Proteomes" id="UP000254266"/>
    </source>
</evidence>
<accession>A0A370DBF7</accession>
<dbReference type="InterPro" id="IPR014993">
    <property type="entry name" value="DUF1841"/>
</dbReference>
<gene>
    <name evidence="1" type="ORF">DIZ80_15675</name>
</gene>
<proteinExistence type="predicted"/>
<protein>
    <submittedName>
        <fullName evidence="1">DUF1841 domain-containing protein</fullName>
    </submittedName>
</protein>
<dbReference type="EMBL" id="QFXC01000013">
    <property type="protein sequence ID" value="RDH81516.1"/>
    <property type="molecule type" value="Genomic_DNA"/>
</dbReference>
<reference evidence="1 2" key="1">
    <citation type="journal article" date="2018" name="ISME J.">
        <title>Endosymbiont genomes yield clues of tubeworm success.</title>
        <authorList>
            <person name="Li Y."/>
            <person name="Liles M.R."/>
            <person name="Halanych K.M."/>
        </authorList>
    </citation>
    <scope>NUCLEOTIDE SEQUENCE [LARGE SCALE GENOMIC DNA]</scope>
    <source>
        <strain evidence="1">A1464</strain>
    </source>
</reference>
<organism evidence="1 2">
    <name type="scientific">endosymbiont of Galathealinum brachiosum</name>
    <dbReference type="NCBI Taxonomy" id="2200906"/>
    <lineage>
        <taxon>Bacteria</taxon>
        <taxon>Pseudomonadati</taxon>
        <taxon>Pseudomonadota</taxon>
        <taxon>Gammaproteobacteria</taxon>
        <taxon>sulfur-oxidizing symbionts</taxon>
    </lineage>
</organism>
<dbReference type="Pfam" id="PF08897">
    <property type="entry name" value="DUF1841"/>
    <property type="match status" value="1"/>
</dbReference>
<comment type="caution">
    <text evidence="1">The sequence shown here is derived from an EMBL/GenBank/DDBJ whole genome shotgun (WGS) entry which is preliminary data.</text>
</comment>
<dbReference type="Proteomes" id="UP000254266">
    <property type="component" value="Unassembled WGS sequence"/>
</dbReference>
<name>A0A370DBF7_9GAMM</name>